<dbReference type="Pfam" id="PF10056">
    <property type="entry name" value="DUF2293"/>
    <property type="match status" value="1"/>
</dbReference>
<organism evidence="2 3">
    <name type="scientific">Apiospora kogelbergensis</name>
    <dbReference type="NCBI Taxonomy" id="1337665"/>
    <lineage>
        <taxon>Eukaryota</taxon>
        <taxon>Fungi</taxon>
        <taxon>Dikarya</taxon>
        <taxon>Ascomycota</taxon>
        <taxon>Pezizomycotina</taxon>
        <taxon>Sordariomycetes</taxon>
        <taxon>Xylariomycetidae</taxon>
        <taxon>Amphisphaeriales</taxon>
        <taxon>Apiosporaceae</taxon>
        <taxon>Apiospora</taxon>
    </lineage>
</organism>
<accession>A0AAW0R574</accession>
<reference evidence="2 3" key="1">
    <citation type="submission" date="2023-01" db="EMBL/GenBank/DDBJ databases">
        <title>Analysis of 21 Apiospora genomes using comparative genomics revels a genus with tremendous synthesis potential of carbohydrate active enzymes and secondary metabolites.</title>
        <authorList>
            <person name="Sorensen T."/>
        </authorList>
    </citation>
    <scope>NUCLEOTIDE SEQUENCE [LARGE SCALE GENOMIC DNA]</scope>
    <source>
        <strain evidence="2 3">CBS 117206</strain>
    </source>
</reference>
<evidence type="ECO:0000259" key="1">
    <source>
        <dbReference type="Pfam" id="PF10056"/>
    </source>
</evidence>
<feature type="domain" description="DUF2293" evidence="1">
    <location>
        <begin position="97"/>
        <end position="159"/>
    </location>
</feature>
<protein>
    <recommendedName>
        <fullName evidence="1">DUF2293 domain-containing protein</fullName>
    </recommendedName>
</protein>
<gene>
    <name evidence="2" type="ORF">PG999_003949</name>
</gene>
<sequence>MPSSYEPVVKVSTPLPKGYVFVPKGNVYITGSCRRQTLAAGDKVFAVINHKRQSIGIRVPRAIHAQVVQDERASRADRASAVQKRDATLEKQFRDAVLRQFPQTPAASLPLVVKRAMLKGSRRVGRTGSLDIETKATLAVRAHIRHAHTGYDDMLRTKTHTKGKGSRCGTCQDQRGGCALGW</sequence>
<proteinExistence type="predicted"/>
<dbReference type="AlphaFoldDB" id="A0AAW0R574"/>
<dbReference type="PANTHER" id="PTHR38113">
    <property type="match status" value="1"/>
</dbReference>
<evidence type="ECO:0000313" key="3">
    <source>
        <dbReference type="Proteomes" id="UP001392437"/>
    </source>
</evidence>
<dbReference type="InterPro" id="IPR018744">
    <property type="entry name" value="DUF2293"/>
</dbReference>
<comment type="caution">
    <text evidence="2">The sequence shown here is derived from an EMBL/GenBank/DDBJ whole genome shotgun (WGS) entry which is preliminary data.</text>
</comment>
<dbReference type="PANTHER" id="PTHR38113:SF2">
    <property type="entry name" value="DUF2293 DOMAIN-CONTAINING PROTEIN"/>
    <property type="match status" value="1"/>
</dbReference>
<evidence type="ECO:0000313" key="2">
    <source>
        <dbReference type="EMBL" id="KAK8124031.1"/>
    </source>
</evidence>
<dbReference type="Proteomes" id="UP001392437">
    <property type="component" value="Unassembled WGS sequence"/>
</dbReference>
<dbReference type="EMBL" id="JAQQWP010000003">
    <property type="protein sequence ID" value="KAK8124031.1"/>
    <property type="molecule type" value="Genomic_DNA"/>
</dbReference>
<name>A0AAW0R574_9PEZI</name>
<keyword evidence="3" id="KW-1185">Reference proteome</keyword>